<dbReference type="eggNOG" id="COG1674">
    <property type="taxonomic scope" value="Bacteria"/>
</dbReference>
<dbReference type="PROSITE" id="PS50006">
    <property type="entry name" value="FHA_DOMAIN"/>
    <property type="match status" value="1"/>
</dbReference>
<dbReference type="eggNOG" id="COG1716">
    <property type="taxonomic scope" value="Bacteria"/>
</dbReference>
<keyword evidence="1" id="KW-0597">Phosphoprotein</keyword>
<keyword evidence="9" id="KW-1185">Reference proteome</keyword>
<reference evidence="8 9" key="1">
    <citation type="journal article" date="2012" name="BMC Genomics">
        <title>Complete genome sequence of Saccharothrix espanaensis DSM 44229T and comparison to the other completely sequenced Pseudonocardiaceae.</title>
        <authorList>
            <person name="Strobel T."/>
            <person name="Al-Dilaimi A."/>
            <person name="Blom J."/>
            <person name="Gessner A."/>
            <person name="Kalinowski J."/>
            <person name="Luzhetska M."/>
            <person name="Puhler A."/>
            <person name="Szczepanowski R."/>
            <person name="Bechthold A."/>
            <person name="Ruckert C."/>
        </authorList>
    </citation>
    <scope>NUCLEOTIDE SEQUENCE [LARGE SCALE GENOMIC DNA]</scope>
    <source>
        <strain evidence="9">ATCC 51144 / DSM 44229 / JCM 9112 / NBRC 15066 / NRRL 15764</strain>
    </source>
</reference>
<dbReference type="InterPro" id="IPR050206">
    <property type="entry name" value="FtsK/SpoIIIE/SftA"/>
</dbReference>
<dbReference type="Pfam" id="PF01580">
    <property type="entry name" value="FtsK_SpoIIIE"/>
    <property type="match status" value="2"/>
</dbReference>
<feature type="binding site" evidence="4">
    <location>
        <begin position="640"/>
        <end position="647"/>
    </location>
    <ligand>
        <name>ATP</name>
        <dbReference type="ChEBI" id="CHEBI:30616"/>
    </ligand>
</feature>
<dbReference type="RefSeq" id="WP_015102744.1">
    <property type="nucleotide sequence ID" value="NC_019673.1"/>
</dbReference>
<dbReference type="InterPro" id="IPR003593">
    <property type="entry name" value="AAA+_ATPase"/>
</dbReference>
<evidence type="ECO:0000256" key="1">
    <source>
        <dbReference type="ARBA" id="ARBA00022553"/>
    </source>
</evidence>
<dbReference type="PATRIC" id="fig|1179773.3.peg.5410"/>
<dbReference type="CDD" id="cd01127">
    <property type="entry name" value="TrwB_TraG_TraD_VirD4"/>
    <property type="match status" value="1"/>
</dbReference>
<dbReference type="OrthoDB" id="9807790at2"/>
<dbReference type="SUPFAM" id="SSF52540">
    <property type="entry name" value="P-loop containing nucleoside triphosphate hydrolases"/>
    <property type="match status" value="2"/>
</dbReference>
<dbReference type="InterPro" id="IPR027417">
    <property type="entry name" value="P-loop_NTPase"/>
</dbReference>
<evidence type="ECO:0000259" key="6">
    <source>
        <dbReference type="PROSITE" id="PS50006"/>
    </source>
</evidence>
<keyword evidence="5" id="KW-1133">Transmembrane helix</keyword>
<dbReference type="Pfam" id="PF00498">
    <property type="entry name" value="FHA"/>
    <property type="match status" value="1"/>
</dbReference>
<dbReference type="SMART" id="SM00382">
    <property type="entry name" value="AAA"/>
    <property type="match status" value="2"/>
</dbReference>
<feature type="domain" description="FHA" evidence="6">
    <location>
        <begin position="92"/>
        <end position="137"/>
    </location>
</feature>
<evidence type="ECO:0000313" key="8">
    <source>
        <dbReference type="EMBL" id="CCH32632.1"/>
    </source>
</evidence>
<dbReference type="InterPro" id="IPR000253">
    <property type="entry name" value="FHA_dom"/>
</dbReference>
<protein>
    <submittedName>
        <fullName evidence="8">Uncharacterized protein</fullName>
    </submittedName>
</protein>
<evidence type="ECO:0000259" key="7">
    <source>
        <dbReference type="PROSITE" id="PS50901"/>
    </source>
</evidence>
<keyword evidence="5" id="KW-0472">Membrane</keyword>
<evidence type="ECO:0000313" key="9">
    <source>
        <dbReference type="Proteomes" id="UP000006281"/>
    </source>
</evidence>
<dbReference type="Proteomes" id="UP000006281">
    <property type="component" value="Chromosome"/>
</dbReference>
<dbReference type="InterPro" id="IPR008984">
    <property type="entry name" value="SMAD_FHA_dom_sf"/>
</dbReference>
<feature type="transmembrane region" description="Helical" evidence="5">
    <location>
        <begin position="208"/>
        <end position="226"/>
    </location>
</feature>
<dbReference type="EMBL" id="HE804045">
    <property type="protein sequence ID" value="CCH32632.1"/>
    <property type="molecule type" value="Genomic_DNA"/>
</dbReference>
<dbReference type="BioCyc" id="SESP1179773:BN6_RS25970-MONOMER"/>
<evidence type="ECO:0000256" key="3">
    <source>
        <dbReference type="ARBA" id="ARBA00022840"/>
    </source>
</evidence>
<feature type="domain" description="FtsK" evidence="7">
    <location>
        <begin position="946"/>
        <end position="1135"/>
    </location>
</feature>
<dbReference type="CDD" id="cd00060">
    <property type="entry name" value="FHA"/>
    <property type="match status" value="1"/>
</dbReference>
<dbReference type="PANTHER" id="PTHR22683:SF1">
    <property type="entry name" value="TYPE VII SECRETION SYSTEM PROTEIN ESSC"/>
    <property type="match status" value="1"/>
</dbReference>
<dbReference type="KEGG" id="sesp:BN6_53720"/>
<dbReference type="SUPFAM" id="SSF49879">
    <property type="entry name" value="SMAD/FHA domain"/>
    <property type="match status" value="1"/>
</dbReference>
<proteinExistence type="predicted"/>
<evidence type="ECO:0000256" key="5">
    <source>
        <dbReference type="SAM" id="Phobius"/>
    </source>
</evidence>
<evidence type="ECO:0000256" key="2">
    <source>
        <dbReference type="ARBA" id="ARBA00022741"/>
    </source>
</evidence>
<dbReference type="InterPro" id="IPR002543">
    <property type="entry name" value="FtsK_dom"/>
</dbReference>
<organism evidence="8 9">
    <name type="scientific">Saccharothrix espanaensis (strain ATCC 51144 / DSM 44229 / JCM 9112 / NBRC 15066 / NRRL 15764)</name>
    <dbReference type="NCBI Taxonomy" id="1179773"/>
    <lineage>
        <taxon>Bacteria</taxon>
        <taxon>Bacillati</taxon>
        <taxon>Actinomycetota</taxon>
        <taxon>Actinomycetes</taxon>
        <taxon>Pseudonocardiales</taxon>
        <taxon>Pseudonocardiaceae</taxon>
        <taxon>Saccharothrix</taxon>
    </lineage>
</organism>
<accession>K0K4X7</accession>
<dbReference type="GO" id="GO:0003677">
    <property type="term" value="F:DNA binding"/>
    <property type="evidence" value="ECO:0007669"/>
    <property type="project" value="InterPro"/>
</dbReference>
<dbReference type="PROSITE" id="PS50901">
    <property type="entry name" value="FTSK"/>
    <property type="match status" value="2"/>
</dbReference>
<dbReference type="STRING" id="1179773.BN6_53720"/>
<name>K0K4X7_SACES</name>
<dbReference type="Gene3D" id="2.60.200.20">
    <property type="match status" value="1"/>
</dbReference>
<keyword evidence="5" id="KW-0812">Transmembrane</keyword>
<dbReference type="PANTHER" id="PTHR22683">
    <property type="entry name" value="SPORULATION PROTEIN RELATED"/>
    <property type="match status" value="1"/>
</dbReference>
<feature type="binding site" evidence="4">
    <location>
        <begin position="962"/>
        <end position="969"/>
    </location>
    <ligand>
        <name>ATP</name>
        <dbReference type="ChEBI" id="CHEBI:30616"/>
    </ligand>
</feature>
<feature type="domain" description="FtsK" evidence="7">
    <location>
        <begin position="622"/>
        <end position="809"/>
    </location>
</feature>
<dbReference type="HOGENOM" id="CLU_003134_6_0_11"/>
<keyword evidence="2 4" id="KW-0547">Nucleotide-binding</keyword>
<evidence type="ECO:0000256" key="4">
    <source>
        <dbReference type="PROSITE-ProRule" id="PRU00289"/>
    </source>
</evidence>
<dbReference type="Gene3D" id="3.40.50.300">
    <property type="entry name" value="P-loop containing nucleotide triphosphate hydrolases"/>
    <property type="match status" value="4"/>
</dbReference>
<dbReference type="GO" id="GO:0005524">
    <property type="term" value="F:ATP binding"/>
    <property type="evidence" value="ECO:0007669"/>
    <property type="project" value="UniProtKB-UniRule"/>
</dbReference>
<keyword evidence="3 4" id="KW-0067">ATP-binding</keyword>
<sequence>MEWELVVPGRDGVRAVVVRAGEKATLADLHRALGVRSDGPDDIPLISAGLADGSVLGGVPPHRTGGDAASEVAVVGGVLGGTTAPVRPGVPVVIGRGAVGDLVLPDNEVSRAHAKVEDGRVVDTGSRNGVRLGAWRITAAEDLAEGSVFAVGESVLALRAVPPADAEITAEPTGGARLVNRPPRITAPTRLPELAVPAEPAPPRGFRFPWSATLLPLVVCGGLYALLPGAGAYLVVIAGLSPLMALANLVSDRRSGRRDHVRLHAQYERDRARFDREVLAAVTSEEHRERAADPDPSALVRVAGVGRRAPTAALWQRRRRDSDFLSLRVGLVDRPAAVVLRPERDAEVPEVPVARDVPISVDLTGAGVLGVCGPADAVRAVARALVAHAAVLHAPGDLGIVVITGRDRAADWEWATWLPHTAPSSSAFDCRRMVATDAEQAEARVAELSRLVDERTAEHRRVLGDGPPKGRAVLVVLDGARRLRDLGGVADLLTRGPAAGVHALCLDAEENSLPDECGATVVIGGSGTRARVSRPGLDVVADVLVDGLLPDVAADLGRALAPLRLLGDRGGDSSLPDRARFTDVADLPLTGDPVLDARLVAARWDRSPDGRSTTALLGVGPSGPITADLRADGPHALVAGTSGAGKSELLQTLVASLASVNRPDAMNFVLVDYKGGSAFAACADLPHCVGLVTDLDGHLVTRVLDSLSAELRRRETVLAGSGAKDIEDHWARTGDRLPRLVIVVDEFASLVEEVPEFVPGVVGVGMRGRSLGVHVVLATQRPAGVVTADLRANVNLRISLRVTSDAESVDVVDSADAARIPARLPGRAYLRTGHGELTAFQTARVAWPAESAEDDSAEVEVSPRTVEVLGRALRRDRDAEGTSTRTDLTALVAAVRRAAEGADRPHCPWLPPLPDVVLLDLLPPAERCGLATARVGLIDRPSAQAQDAFVLDLDAGPVAIAGALRSGRSTALRVLAAALVVDRSPEDLHLYGLDCGNGALDPVAELPHCGAIVDGGDHARVERLLGWLLEEVDRRERIFAAGRHSGLAEQRAAAAPQDRLPHLVLLVDRLEVFAAGYADLDGGVLFDALLRLLRGGPAVGVTPVVATDRTGFSHRVSATIGARLVMRQADRDDVAAFGLNPRTFPAHVPPGRAVWSETGEEVQFALLAPDPAGTAQAEALHRTGVALRARWDGVAPHRLPHRIDVLPATASARQVEALRTAPRPAGPAVCTPAVGGDHLAPVDVDLAQVGGTFLVAGPPRSGRSTALLTITASLDGTLPVLVLAPRPSPLRVLAGRPGIEVVTDEKAMAARVEDHAASGPCAVVVDDGERLVDFALTEVLESFARGVGDSGSVLITAATGADVLAGFRYRGWLCSIRRSRTGLLLTPSTEDGELFELRLPRSTPGGWTPGRALFVREGGTRRVQVAVSEFGESPR</sequence>
<gene>
    <name evidence="8" type="ordered locus">BN6_53720</name>
</gene>